<dbReference type="SUPFAM" id="SSF111321">
    <property type="entry name" value="AF1104-like"/>
    <property type="match status" value="1"/>
</dbReference>
<name>A0A167HNH3_CALVF</name>
<dbReference type="OrthoDB" id="541375at2759"/>
<comment type="similarity">
    <text evidence="2 7">Belongs to the damage-control phosphatase family. Sugar phosphate phosphatase III subfamily.</text>
</comment>
<organism evidence="9 10">
    <name type="scientific">Calocera viscosa (strain TUFC12733)</name>
    <dbReference type="NCBI Taxonomy" id="1330018"/>
    <lineage>
        <taxon>Eukaryota</taxon>
        <taxon>Fungi</taxon>
        <taxon>Dikarya</taxon>
        <taxon>Basidiomycota</taxon>
        <taxon>Agaricomycotina</taxon>
        <taxon>Dacrymycetes</taxon>
        <taxon>Dacrymycetales</taxon>
        <taxon>Dacrymycetaceae</taxon>
        <taxon>Calocera</taxon>
    </lineage>
</organism>
<comment type="catalytic activity">
    <reaction evidence="6 7">
        <text>beta-D-fructose 6-phosphate = dihydroxyacetone + D-glyceraldehyde 3-phosphate</text>
        <dbReference type="Rhea" id="RHEA:28002"/>
        <dbReference type="ChEBI" id="CHEBI:16016"/>
        <dbReference type="ChEBI" id="CHEBI:57634"/>
        <dbReference type="ChEBI" id="CHEBI:59776"/>
    </reaction>
</comment>
<evidence type="ECO:0000313" key="10">
    <source>
        <dbReference type="Proteomes" id="UP000076738"/>
    </source>
</evidence>
<accession>A0A167HNH3</accession>
<gene>
    <name evidence="9" type="ORF">CALVIDRAFT_488592</name>
</gene>
<evidence type="ECO:0000256" key="2">
    <source>
        <dbReference type="ARBA" id="ARBA00009519"/>
    </source>
</evidence>
<feature type="domain" description="Damage-control phosphatase ARMT1-like metal-binding" evidence="8">
    <location>
        <begin position="45"/>
        <end position="469"/>
    </location>
</feature>
<reference evidence="9 10" key="1">
    <citation type="journal article" date="2016" name="Mol. Biol. Evol.">
        <title>Comparative Genomics of Early-Diverging Mushroom-Forming Fungi Provides Insights into the Origins of Lignocellulose Decay Capabilities.</title>
        <authorList>
            <person name="Nagy L.G."/>
            <person name="Riley R."/>
            <person name="Tritt A."/>
            <person name="Adam C."/>
            <person name="Daum C."/>
            <person name="Floudas D."/>
            <person name="Sun H."/>
            <person name="Yadav J.S."/>
            <person name="Pangilinan J."/>
            <person name="Larsson K.H."/>
            <person name="Matsuura K."/>
            <person name="Barry K."/>
            <person name="Labutti K."/>
            <person name="Kuo R."/>
            <person name="Ohm R.A."/>
            <person name="Bhattacharya S.S."/>
            <person name="Shirouzu T."/>
            <person name="Yoshinaga Y."/>
            <person name="Martin F.M."/>
            <person name="Grigoriev I.V."/>
            <person name="Hibbett D.S."/>
        </authorList>
    </citation>
    <scope>NUCLEOTIDE SEQUENCE [LARGE SCALE GENOMIC DNA]</scope>
    <source>
        <strain evidence="9 10">TUFC12733</strain>
    </source>
</reference>
<evidence type="ECO:0000256" key="5">
    <source>
        <dbReference type="ARBA" id="ARBA00023211"/>
    </source>
</evidence>
<sequence>MSADALPTVEVALPPKPVDETQFSPEYPHYPPYSPRDRRSFAFDTVSRRWPIILTQVIDAIYRASDAGQYAQPEAEQEGIELIKRIGQLKYGISRNVVMEPIQDDGGSNIELFNSMLSYLEMQHENTWFTAPWLYAECYLYRFLRTIFAFSTNWKGFDPFREQKERTFQGSGKGVFDLAGMMHKLEPERDELAKNEKALEVLFIDMVQMCLWGNAVDLSLLTSLDLEHLAELQDVGAAAQTARSALILRNDTERLWNHVRQLKNARLDIVLDNSGFELFTDLVLADFLVTYTPFFSEVVFHPKTLPWFVSDVLPADFSSLLSSLTTPNYFTEAPTPLQAQHLSALATRWRSYVASGVFRLSVPPGKAEGERMGEVVPEAGVDWWSGPGVYGLMSESEDGRAALDALDGSGLAIFKGDLNFRKLTADVAWPPTTPFPTAIGCLAGRFPLLALRTNKADVIVGLPPGLAEELDQREPKRDWRFSGKYAVVMFCPEGETQD</sequence>
<keyword evidence="4 7" id="KW-0378">Hydrolase</keyword>
<dbReference type="InterPro" id="IPR039763">
    <property type="entry name" value="ARMT1"/>
</dbReference>
<dbReference type="Pfam" id="PF01937">
    <property type="entry name" value="ARMT1-like_dom"/>
    <property type="match status" value="1"/>
</dbReference>
<dbReference type="GO" id="GO:0097023">
    <property type="term" value="F:fructose 6-phosphate aldolase activity"/>
    <property type="evidence" value="ECO:0007669"/>
    <property type="project" value="RHEA"/>
</dbReference>
<evidence type="ECO:0000256" key="4">
    <source>
        <dbReference type="ARBA" id="ARBA00022801"/>
    </source>
</evidence>
<dbReference type="EC" id="3.1.3.-" evidence="7"/>
<dbReference type="GO" id="GO:0005634">
    <property type="term" value="C:nucleus"/>
    <property type="evidence" value="ECO:0007669"/>
    <property type="project" value="TreeGrafter"/>
</dbReference>
<dbReference type="GO" id="GO:0046872">
    <property type="term" value="F:metal ion binding"/>
    <property type="evidence" value="ECO:0007669"/>
    <property type="project" value="UniProtKB-UniRule"/>
</dbReference>
<evidence type="ECO:0000256" key="1">
    <source>
        <dbReference type="ARBA" id="ARBA00001326"/>
    </source>
</evidence>
<dbReference type="GO" id="GO:0006974">
    <property type="term" value="P:DNA damage response"/>
    <property type="evidence" value="ECO:0007669"/>
    <property type="project" value="TreeGrafter"/>
</dbReference>
<dbReference type="Proteomes" id="UP000076738">
    <property type="component" value="Unassembled WGS sequence"/>
</dbReference>
<evidence type="ECO:0000256" key="7">
    <source>
        <dbReference type="RuleBase" id="RU367030"/>
    </source>
</evidence>
<protein>
    <recommendedName>
        <fullName evidence="7">Sugar phosphate phosphatase</fullName>
        <ecNumber evidence="7">3.1.3.-</ecNumber>
    </recommendedName>
</protein>
<dbReference type="AlphaFoldDB" id="A0A167HNH3"/>
<evidence type="ECO:0000256" key="3">
    <source>
        <dbReference type="ARBA" id="ARBA00022723"/>
    </source>
</evidence>
<dbReference type="Gene3D" id="3.40.50.10880">
    <property type="entry name" value="Uncharacterised protein PF01937, DUF89, domain 3"/>
    <property type="match status" value="1"/>
</dbReference>
<evidence type="ECO:0000313" key="9">
    <source>
        <dbReference type="EMBL" id="KZO91817.1"/>
    </source>
</evidence>
<keyword evidence="10" id="KW-1185">Reference proteome</keyword>
<comment type="cofactor">
    <cofactor evidence="7">
        <name>Mn(2+)</name>
        <dbReference type="ChEBI" id="CHEBI:29035"/>
    </cofactor>
    <cofactor evidence="7">
        <name>Ni(2+)</name>
        <dbReference type="ChEBI" id="CHEBI:49786"/>
    </cofactor>
</comment>
<dbReference type="Gene3D" id="1.20.930.60">
    <property type="match status" value="1"/>
</dbReference>
<keyword evidence="3 7" id="KW-0479">Metal-binding</keyword>
<keyword evidence="5 7" id="KW-0464">Manganese</keyword>
<dbReference type="PANTHER" id="PTHR12260:SF6">
    <property type="entry name" value="DAMAGE-CONTROL PHOSPHATASE ARMT1"/>
    <property type="match status" value="1"/>
</dbReference>
<comment type="catalytic activity">
    <reaction evidence="1 7">
        <text>beta-D-fructose 1-phosphate + H2O = D-fructose + phosphate</text>
        <dbReference type="Rhea" id="RHEA:35603"/>
        <dbReference type="ChEBI" id="CHEBI:15377"/>
        <dbReference type="ChEBI" id="CHEBI:37721"/>
        <dbReference type="ChEBI" id="CHEBI:43474"/>
        <dbReference type="ChEBI" id="CHEBI:138881"/>
    </reaction>
</comment>
<dbReference type="EMBL" id="KV417318">
    <property type="protein sequence ID" value="KZO91817.1"/>
    <property type="molecule type" value="Genomic_DNA"/>
</dbReference>
<comment type="domain">
    <text evidence="7">Subfamily III proteins have a conserved RTxK motif about 40-50 residues from the C-terminus; the threonine may be replaced by serine or cysteine.</text>
</comment>
<proteinExistence type="inferred from homology"/>
<dbReference type="GO" id="GO:0103026">
    <property type="term" value="F:fructose-1-phosphatase activity"/>
    <property type="evidence" value="ECO:0007669"/>
    <property type="project" value="RHEA"/>
</dbReference>
<dbReference type="PANTHER" id="PTHR12260">
    <property type="entry name" value="DAMAGE-CONTROL PHOSPHATASE ARMT1"/>
    <property type="match status" value="1"/>
</dbReference>
<comment type="function">
    <text evidence="7">Metal-dependent phosphatase that shows phosphatase activity against several substrates, including fructose-1-phosphate and fructose-6-phosphate. Its preference for fructose-1-phosphate, a strong glycating agent that causes DNA damage rather than a canonical yeast metabolite, suggests a damage-control function in hexose phosphate metabolism.</text>
</comment>
<evidence type="ECO:0000259" key="8">
    <source>
        <dbReference type="Pfam" id="PF01937"/>
    </source>
</evidence>
<dbReference type="InterPro" id="IPR036075">
    <property type="entry name" value="ARMT-1-like_metal-bd_sf"/>
</dbReference>
<dbReference type="InterPro" id="IPR002791">
    <property type="entry name" value="ARMT1-like_metal-bd"/>
</dbReference>
<dbReference type="STRING" id="1330018.A0A167HNH3"/>
<evidence type="ECO:0000256" key="6">
    <source>
        <dbReference type="ARBA" id="ARBA00048809"/>
    </source>
</evidence>